<dbReference type="Gene3D" id="3.40.50.150">
    <property type="entry name" value="Vaccinia Virus protein VP39"/>
    <property type="match status" value="1"/>
</dbReference>
<evidence type="ECO:0000256" key="3">
    <source>
        <dbReference type="ARBA" id="ARBA00012140"/>
    </source>
</evidence>
<dbReference type="Pfam" id="PF01029">
    <property type="entry name" value="NusB"/>
    <property type="match status" value="1"/>
</dbReference>
<evidence type="ECO:0000256" key="1">
    <source>
        <dbReference type="ARBA" id="ARBA00002724"/>
    </source>
</evidence>
<dbReference type="InterPro" id="IPR029063">
    <property type="entry name" value="SAM-dependent_MTases_sf"/>
</dbReference>
<evidence type="ECO:0000313" key="15">
    <source>
        <dbReference type="EMBL" id="RAU18015.1"/>
    </source>
</evidence>
<name>A0A364NMA3_9GAMM</name>
<evidence type="ECO:0000256" key="13">
    <source>
        <dbReference type="PROSITE-ProRule" id="PRU01023"/>
    </source>
</evidence>
<comment type="catalytic activity">
    <reaction evidence="12">
        <text>cytidine(967) in 16S rRNA + S-adenosyl-L-methionine = 5-methylcytidine(967) in 16S rRNA + S-adenosyl-L-homocysteine + H(+)</text>
        <dbReference type="Rhea" id="RHEA:42748"/>
        <dbReference type="Rhea" id="RHEA-COMP:10219"/>
        <dbReference type="Rhea" id="RHEA-COMP:10220"/>
        <dbReference type="ChEBI" id="CHEBI:15378"/>
        <dbReference type="ChEBI" id="CHEBI:57856"/>
        <dbReference type="ChEBI" id="CHEBI:59789"/>
        <dbReference type="ChEBI" id="CHEBI:74483"/>
        <dbReference type="ChEBI" id="CHEBI:82748"/>
        <dbReference type="EC" id="2.1.1.176"/>
    </reaction>
</comment>
<dbReference type="OrthoDB" id="9810297at2"/>
<dbReference type="GO" id="GO:0009383">
    <property type="term" value="F:rRNA (cytosine-C5-)-methyltransferase activity"/>
    <property type="evidence" value="ECO:0007669"/>
    <property type="project" value="TreeGrafter"/>
</dbReference>
<feature type="binding site" evidence="13">
    <location>
        <position position="334"/>
    </location>
    <ligand>
        <name>S-adenosyl-L-methionine</name>
        <dbReference type="ChEBI" id="CHEBI:59789"/>
    </ligand>
</feature>
<dbReference type="InterPro" id="IPR049560">
    <property type="entry name" value="MeTrfase_RsmB-F_NOP2_cat"/>
</dbReference>
<evidence type="ECO:0000256" key="11">
    <source>
        <dbReference type="ARBA" id="ARBA00031088"/>
    </source>
</evidence>
<feature type="domain" description="SAM-dependent MTase RsmB/NOP-type" evidence="14">
    <location>
        <begin position="174"/>
        <end position="445"/>
    </location>
</feature>
<dbReference type="PANTHER" id="PTHR22807">
    <property type="entry name" value="NOP2 YEAST -RELATED NOL1/NOP2/FMU SUN DOMAIN-CONTAINING"/>
    <property type="match status" value="1"/>
</dbReference>
<accession>A0A364NMA3</accession>
<dbReference type="Proteomes" id="UP000250744">
    <property type="component" value="Unassembled WGS sequence"/>
</dbReference>
<dbReference type="InterPro" id="IPR054728">
    <property type="entry name" value="RsmB-like_ferredoxin"/>
</dbReference>
<keyword evidence="6 13" id="KW-0489">Methyltransferase</keyword>
<evidence type="ECO:0000256" key="10">
    <source>
        <dbReference type="ARBA" id="ARBA00030399"/>
    </source>
</evidence>
<protein>
    <recommendedName>
        <fullName evidence="3">16S rRNA (cytosine(967)-C(5))-methyltransferase</fullName>
        <ecNumber evidence="3">2.1.1.176</ecNumber>
    </recommendedName>
    <alternativeName>
        <fullName evidence="10">16S rRNA m5C967 methyltransferase</fullName>
    </alternativeName>
    <alternativeName>
        <fullName evidence="11">rRNA (cytosine-C(5)-)-methyltransferase RsmB</fullName>
    </alternativeName>
</protein>
<evidence type="ECO:0000259" key="14">
    <source>
        <dbReference type="PROSITE" id="PS51686"/>
    </source>
</evidence>
<dbReference type="InterPro" id="IPR035926">
    <property type="entry name" value="NusB-like_sf"/>
</dbReference>
<comment type="function">
    <text evidence="1">Specifically methylates the cytosine at position 967 (m5C967) of 16S rRNA.</text>
</comment>
<gene>
    <name evidence="15" type="ORF">DN062_09505</name>
</gene>
<keyword evidence="8 13" id="KW-0949">S-adenosyl-L-methionine</keyword>
<feature type="binding site" evidence="13">
    <location>
        <position position="288"/>
    </location>
    <ligand>
        <name>S-adenosyl-L-methionine</name>
        <dbReference type="ChEBI" id="CHEBI:59789"/>
    </ligand>
</feature>
<reference evidence="15 16" key="1">
    <citation type="submission" date="2018-06" db="EMBL/GenBank/DDBJ databases">
        <title>Nitrincola tibetense sp. nov., isolated from Lake XuguoCo on Tibetan Plateau.</title>
        <authorList>
            <person name="Xing P."/>
        </authorList>
    </citation>
    <scope>NUCLEOTIDE SEQUENCE [LARGE SCALE GENOMIC DNA]</scope>
    <source>
        <strain evidence="16">xg18</strain>
    </source>
</reference>
<feature type="binding site" evidence="13">
    <location>
        <position position="316"/>
    </location>
    <ligand>
        <name>S-adenosyl-L-methionine</name>
        <dbReference type="ChEBI" id="CHEBI:59789"/>
    </ligand>
</feature>
<dbReference type="EMBL" id="QKRX01000006">
    <property type="protein sequence ID" value="RAU18015.1"/>
    <property type="molecule type" value="Genomic_DNA"/>
</dbReference>
<dbReference type="GO" id="GO:0006355">
    <property type="term" value="P:regulation of DNA-templated transcription"/>
    <property type="evidence" value="ECO:0007669"/>
    <property type="project" value="InterPro"/>
</dbReference>
<keyword evidence="4" id="KW-0963">Cytoplasm</keyword>
<dbReference type="Pfam" id="PF01189">
    <property type="entry name" value="Methyltr_RsmB-F"/>
    <property type="match status" value="1"/>
</dbReference>
<evidence type="ECO:0000256" key="2">
    <source>
        <dbReference type="ARBA" id="ARBA00004496"/>
    </source>
</evidence>
<dbReference type="PROSITE" id="PS51686">
    <property type="entry name" value="SAM_MT_RSMB_NOP"/>
    <property type="match status" value="1"/>
</dbReference>
<evidence type="ECO:0000256" key="9">
    <source>
        <dbReference type="ARBA" id="ARBA00022884"/>
    </source>
</evidence>
<dbReference type="NCBIfam" id="TIGR00563">
    <property type="entry name" value="rsmB"/>
    <property type="match status" value="1"/>
</dbReference>
<evidence type="ECO:0000256" key="6">
    <source>
        <dbReference type="ARBA" id="ARBA00022603"/>
    </source>
</evidence>
<evidence type="ECO:0000313" key="16">
    <source>
        <dbReference type="Proteomes" id="UP000250744"/>
    </source>
</evidence>
<comment type="similarity">
    <text evidence="13">Belongs to the class I-like SAM-binding methyltransferase superfamily. RsmB/NOP family.</text>
</comment>
<dbReference type="FunFam" id="3.40.50.150:FF:000022">
    <property type="entry name" value="Ribosomal RNA small subunit methyltransferase B"/>
    <property type="match status" value="1"/>
</dbReference>
<dbReference type="NCBIfam" id="NF008149">
    <property type="entry name" value="PRK10901.1"/>
    <property type="match status" value="1"/>
</dbReference>
<dbReference type="Pfam" id="PF22458">
    <property type="entry name" value="RsmF-B_ferredox"/>
    <property type="match status" value="1"/>
</dbReference>
<sequence length="446" mass="50474">MLSYFSRDLINLNNVREAAAIVISHLIQQQGSLTTLLSDQFETISERDKALLQQLCYGTARDYYRLYAVAGRLLKQPCDQTDTDVLALILLGLYQLRDMRIPAHAAISETVSAISALGKPWAKGLINAILRRYQREGVDIEEKLAKTDESYAFNHPTWMIEKLRHNWPDHWQSLLHNNDIKGPLCLRINALKLTVGQWETQAQAQAIGYQSGHFSEHAIYLDEAMDVHLIPGFDEGHLSIQDEAAQLASALLELAPGQRVLDACAAPGGKLCHLLESEAELSDVIGLELNEGRIGRIYQNLERLGLQTRCQVLQGDASSQDWWDGQLFDRILLDTPCSGTGVIRRNPDIKILRQNENILHLAKLQLDILENLWQVLKVDGVLVYATCSVFPQENERIIERFCKLHSDAHHDPIKAEWGIERPYGRQLFPQTSSHDGFFYARLIKKA</sequence>
<dbReference type="SUPFAM" id="SSF48013">
    <property type="entry name" value="NusB-like"/>
    <property type="match status" value="1"/>
</dbReference>
<dbReference type="GO" id="GO:0003723">
    <property type="term" value="F:RNA binding"/>
    <property type="evidence" value="ECO:0007669"/>
    <property type="project" value="UniProtKB-UniRule"/>
</dbReference>
<evidence type="ECO:0000256" key="12">
    <source>
        <dbReference type="ARBA" id="ARBA00047283"/>
    </source>
</evidence>
<evidence type="ECO:0000256" key="8">
    <source>
        <dbReference type="ARBA" id="ARBA00022691"/>
    </source>
</evidence>
<dbReference type="EC" id="2.1.1.176" evidence="3"/>
<dbReference type="InterPro" id="IPR023267">
    <property type="entry name" value="RCMT"/>
</dbReference>
<dbReference type="Gene3D" id="3.30.70.1170">
    <property type="entry name" value="Sun protein, domain 3"/>
    <property type="match status" value="1"/>
</dbReference>
<comment type="subcellular location">
    <subcellularLocation>
        <location evidence="2">Cytoplasm</location>
    </subcellularLocation>
</comment>
<dbReference type="PRINTS" id="PR02008">
    <property type="entry name" value="RCMTFAMILY"/>
</dbReference>
<dbReference type="SUPFAM" id="SSF53335">
    <property type="entry name" value="S-adenosyl-L-methionine-dependent methyltransferases"/>
    <property type="match status" value="1"/>
</dbReference>
<proteinExistence type="inferred from homology"/>
<keyword evidence="16" id="KW-1185">Reference proteome</keyword>
<dbReference type="InterPro" id="IPR004573">
    <property type="entry name" value="rRNA_ssu_MeTfrase_B"/>
</dbReference>
<organism evidence="15 16">
    <name type="scientific">Nitrincola tibetensis</name>
    <dbReference type="NCBI Taxonomy" id="2219697"/>
    <lineage>
        <taxon>Bacteria</taxon>
        <taxon>Pseudomonadati</taxon>
        <taxon>Pseudomonadota</taxon>
        <taxon>Gammaproteobacteria</taxon>
        <taxon>Oceanospirillales</taxon>
        <taxon>Oceanospirillaceae</taxon>
        <taxon>Nitrincola</taxon>
    </lineage>
</organism>
<dbReference type="Gene3D" id="1.10.940.10">
    <property type="entry name" value="NusB-like"/>
    <property type="match status" value="1"/>
</dbReference>
<dbReference type="GO" id="GO:0070475">
    <property type="term" value="P:rRNA base methylation"/>
    <property type="evidence" value="ECO:0007669"/>
    <property type="project" value="TreeGrafter"/>
</dbReference>
<dbReference type="AlphaFoldDB" id="A0A364NMA3"/>
<dbReference type="Gene3D" id="1.10.287.730">
    <property type="entry name" value="Helix hairpin bin"/>
    <property type="match status" value="1"/>
</dbReference>
<feature type="binding site" evidence="13">
    <location>
        <begin position="264"/>
        <end position="270"/>
    </location>
    <ligand>
        <name>S-adenosyl-L-methionine</name>
        <dbReference type="ChEBI" id="CHEBI:59789"/>
    </ligand>
</feature>
<dbReference type="InterPro" id="IPR006027">
    <property type="entry name" value="NusB_RsmB_TIM44"/>
</dbReference>
<keyword evidence="7 13" id="KW-0808">Transferase</keyword>
<dbReference type="PANTHER" id="PTHR22807:SF61">
    <property type="entry name" value="NOL1_NOP2_SUN FAMILY PROTEIN _ ANTITERMINATION NUSB DOMAIN-CONTAINING PROTEIN"/>
    <property type="match status" value="1"/>
</dbReference>
<evidence type="ECO:0000256" key="4">
    <source>
        <dbReference type="ARBA" id="ARBA00022490"/>
    </source>
</evidence>
<keyword evidence="5" id="KW-0698">rRNA processing</keyword>
<dbReference type="CDD" id="cd02440">
    <property type="entry name" value="AdoMet_MTases"/>
    <property type="match status" value="1"/>
</dbReference>
<comment type="caution">
    <text evidence="15">The sequence shown here is derived from an EMBL/GenBank/DDBJ whole genome shotgun (WGS) entry which is preliminary data.</text>
</comment>
<keyword evidence="9 13" id="KW-0694">RNA-binding</keyword>
<evidence type="ECO:0000256" key="7">
    <source>
        <dbReference type="ARBA" id="ARBA00022679"/>
    </source>
</evidence>
<feature type="active site" description="Nucleophile" evidence="13">
    <location>
        <position position="387"/>
    </location>
</feature>
<dbReference type="InterPro" id="IPR001678">
    <property type="entry name" value="MeTrfase_RsmB-F_NOP2_dom"/>
</dbReference>
<dbReference type="GO" id="GO:0005829">
    <property type="term" value="C:cytosol"/>
    <property type="evidence" value="ECO:0007669"/>
    <property type="project" value="TreeGrafter"/>
</dbReference>
<evidence type="ECO:0000256" key="5">
    <source>
        <dbReference type="ARBA" id="ARBA00022552"/>
    </source>
</evidence>